<proteinExistence type="predicted"/>
<organism evidence="2 3">
    <name type="scientific">Oryzias melastigma</name>
    <name type="common">Marine medaka</name>
    <dbReference type="NCBI Taxonomy" id="30732"/>
    <lineage>
        <taxon>Eukaryota</taxon>
        <taxon>Metazoa</taxon>
        <taxon>Chordata</taxon>
        <taxon>Craniata</taxon>
        <taxon>Vertebrata</taxon>
        <taxon>Euteleostomi</taxon>
        <taxon>Actinopterygii</taxon>
        <taxon>Neopterygii</taxon>
        <taxon>Teleostei</taxon>
        <taxon>Neoteleostei</taxon>
        <taxon>Acanthomorphata</taxon>
        <taxon>Ovalentaria</taxon>
        <taxon>Atherinomorphae</taxon>
        <taxon>Beloniformes</taxon>
        <taxon>Adrianichthyidae</taxon>
        <taxon>Oryziinae</taxon>
        <taxon>Oryzias</taxon>
    </lineage>
</organism>
<sequence length="129" mass="14281">MEVMLSAGLFCPETSSWKISSEADHLIVVLGPRANAACHAVSKRLPQNETLSNLRLSSPIPPSPPECNKCPAIIYFNSLPSRTDEMDSIGRRESQEKEREGGPMMRRNSLACKLQAAMSNEEARRRLSP</sequence>
<reference evidence="2" key="1">
    <citation type="journal article" name="BMC Genomics">
        <title>Long-read sequencing and de novo genome assembly of marine medaka (Oryzias melastigma).</title>
        <authorList>
            <person name="Liang P."/>
            <person name="Saqib H.S.A."/>
            <person name="Ni X."/>
            <person name="Shen Y."/>
        </authorList>
    </citation>
    <scope>NUCLEOTIDE SEQUENCE</scope>
    <source>
        <strain evidence="2">Bigg-433</strain>
    </source>
</reference>
<evidence type="ECO:0000256" key="1">
    <source>
        <dbReference type="SAM" id="MobiDB-lite"/>
    </source>
</evidence>
<dbReference type="EMBL" id="WKFB01000437">
    <property type="protein sequence ID" value="KAF6723187.1"/>
    <property type="molecule type" value="Genomic_DNA"/>
</dbReference>
<feature type="region of interest" description="Disordered" evidence="1">
    <location>
        <begin position="83"/>
        <end position="129"/>
    </location>
</feature>
<comment type="caution">
    <text evidence="2">The sequence shown here is derived from an EMBL/GenBank/DDBJ whole genome shotgun (WGS) entry which is preliminary data.</text>
</comment>
<gene>
    <name evidence="2" type="ORF">FQA47_003973</name>
</gene>
<name>A0A834C032_ORYME</name>
<evidence type="ECO:0000313" key="3">
    <source>
        <dbReference type="Proteomes" id="UP000646548"/>
    </source>
</evidence>
<protein>
    <submittedName>
        <fullName evidence="2">Uncharacterized protein</fullName>
    </submittedName>
</protein>
<accession>A0A834C032</accession>
<evidence type="ECO:0000313" key="2">
    <source>
        <dbReference type="EMBL" id="KAF6723187.1"/>
    </source>
</evidence>
<dbReference type="AlphaFoldDB" id="A0A834C032"/>
<feature type="compositionally biased region" description="Basic and acidic residues" evidence="1">
    <location>
        <begin position="83"/>
        <end position="101"/>
    </location>
</feature>
<dbReference type="Proteomes" id="UP000646548">
    <property type="component" value="Unassembled WGS sequence"/>
</dbReference>